<dbReference type="AlphaFoldDB" id="A0A4P7XGL0"/>
<dbReference type="PROSITE" id="PS50112">
    <property type="entry name" value="PAS"/>
    <property type="match status" value="1"/>
</dbReference>
<evidence type="ECO:0000256" key="4">
    <source>
        <dbReference type="ARBA" id="ARBA00022500"/>
    </source>
</evidence>
<keyword evidence="5" id="KW-0997">Cell inner membrane</keyword>
<dbReference type="Pfam" id="PF00015">
    <property type="entry name" value="MCPsignal"/>
    <property type="match status" value="1"/>
</dbReference>
<evidence type="ECO:0000256" key="3">
    <source>
        <dbReference type="ARBA" id="ARBA00022481"/>
    </source>
</evidence>
<dbReference type="SUPFAM" id="SSF58104">
    <property type="entry name" value="Methyl-accepting chemotaxis protein (MCP) signaling domain"/>
    <property type="match status" value="1"/>
</dbReference>
<dbReference type="SMART" id="SM00283">
    <property type="entry name" value="MA"/>
    <property type="match status" value="1"/>
</dbReference>
<keyword evidence="3" id="KW-0488">Methylation</keyword>
<dbReference type="PROSITE" id="PS50192">
    <property type="entry name" value="T_SNARE"/>
    <property type="match status" value="1"/>
</dbReference>
<comment type="similarity">
    <text evidence="10">Belongs to the methyl-accepting chemotaxis (MCP) protein family.</text>
</comment>
<name>A0A4P7XGL0_9ALTE</name>
<keyword evidence="4" id="KW-0145">Chemotaxis</keyword>
<dbReference type="KEGG" id="hmi:soil367_09475"/>
<dbReference type="Proteomes" id="UP000298049">
    <property type="component" value="Chromosome"/>
</dbReference>
<evidence type="ECO:0000259" key="13">
    <source>
        <dbReference type="PROSITE" id="PS50112"/>
    </source>
</evidence>
<evidence type="ECO:0000256" key="10">
    <source>
        <dbReference type="ARBA" id="ARBA00029447"/>
    </source>
</evidence>
<evidence type="ECO:0000313" key="15">
    <source>
        <dbReference type="EMBL" id="QCF26141.1"/>
    </source>
</evidence>
<dbReference type="FunFam" id="3.30.450.20:FF:000046">
    <property type="entry name" value="Aerotaxis sensor receptor"/>
    <property type="match status" value="1"/>
</dbReference>
<dbReference type="GO" id="GO:0007165">
    <property type="term" value="P:signal transduction"/>
    <property type="evidence" value="ECO:0007669"/>
    <property type="project" value="UniProtKB-KW"/>
</dbReference>
<protein>
    <submittedName>
        <fullName evidence="15">PAS domain S-box protein</fullName>
    </submittedName>
</protein>
<dbReference type="InterPro" id="IPR004090">
    <property type="entry name" value="Chemotax_Me-accpt_rcpt"/>
</dbReference>
<dbReference type="InterPro" id="IPR013655">
    <property type="entry name" value="PAS_fold_3"/>
</dbReference>
<reference evidence="15 16" key="1">
    <citation type="submission" date="2018-07" db="EMBL/GenBank/DDBJ databases">
        <title>Marsedoiliclastica nanhaica gen. nov. sp. nov., a novel marine hydrocarbonoclastic bacterium isolated from an in-situ enriched hydrocarbon-degrading consortium in deep-sea sediment.</title>
        <authorList>
            <person name="Dong C."/>
            <person name="Ma T."/>
            <person name="Liu R."/>
            <person name="Shao Z."/>
        </authorList>
    </citation>
    <scope>NUCLEOTIDE SEQUENCE [LARGE SCALE GENOMIC DNA]</scope>
    <source>
        <strain evidence="16">soil36-7</strain>
    </source>
</reference>
<dbReference type="PANTHER" id="PTHR32089">
    <property type="entry name" value="METHYL-ACCEPTING CHEMOTAXIS PROTEIN MCPB"/>
    <property type="match status" value="1"/>
</dbReference>
<dbReference type="EMBL" id="CP031093">
    <property type="protein sequence ID" value="QCF26141.1"/>
    <property type="molecule type" value="Genomic_DNA"/>
</dbReference>
<dbReference type="NCBIfam" id="TIGR00229">
    <property type="entry name" value="sensory_box"/>
    <property type="match status" value="1"/>
</dbReference>
<dbReference type="RefSeq" id="WP_136548863.1">
    <property type="nucleotide sequence ID" value="NZ_CP031093.1"/>
</dbReference>
<keyword evidence="7" id="KW-1133">Transmembrane helix</keyword>
<evidence type="ECO:0000256" key="11">
    <source>
        <dbReference type="PROSITE-ProRule" id="PRU00284"/>
    </source>
</evidence>
<feature type="domain" description="PAS" evidence="13">
    <location>
        <begin position="25"/>
        <end position="60"/>
    </location>
</feature>
<comment type="subcellular location">
    <subcellularLocation>
        <location evidence="1">Cell inner membrane</location>
        <topology evidence="1">Multi-pass membrane protein</topology>
    </subcellularLocation>
</comment>
<dbReference type="InterPro" id="IPR000727">
    <property type="entry name" value="T_SNARE_dom"/>
</dbReference>
<evidence type="ECO:0000313" key="16">
    <source>
        <dbReference type="Proteomes" id="UP000298049"/>
    </source>
</evidence>
<dbReference type="PANTHER" id="PTHR32089:SF74">
    <property type="entry name" value="METHYL-ACCEPTING CHEMOTAXIS PROTEIN AER"/>
    <property type="match status" value="1"/>
</dbReference>
<evidence type="ECO:0000256" key="5">
    <source>
        <dbReference type="ARBA" id="ARBA00022519"/>
    </source>
</evidence>
<feature type="domain" description="Methyl-accepting transducer" evidence="12">
    <location>
        <begin position="247"/>
        <end position="483"/>
    </location>
</feature>
<keyword evidence="16" id="KW-1185">Reference proteome</keyword>
<evidence type="ECO:0000259" key="14">
    <source>
        <dbReference type="PROSITE" id="PS50192"/>
    </source>
</evidence>
<evidence type="ECO:0000259" key="12">
    <source>
        <dbReference type="PROSITE" id="PS50111"/>
    </source>
</evidence>
<evidence type="ECO:0000256" key="9">
    <source>
        <dbReference type="ARBA" id="ARBA00023224"/>
    </source>
</evidence>
<organism evidence="15 16">
    <name type="scientific">Hydrocarboniclastica marina</name>
    <dbReference type="NCBI Taxonomy" id="2259620"/>
    <lineage>
        <taxon>Bacteria</taxon>
        <taxon>Pseudomonadati</taxon>
        <taxon>Pseudomonadota</taxon>
        <taxon>Gammaproteobacteria</taxon>
        <taxon>Alteromonadales</taxon>
        <taxon>Alteromonadaceae</taxon>
        <taxon>Hydrocarboniclastica</taxon>
    </lineage>
</organism>
<dbReference type="Pfam" id="PF08447">
    <property type="entry name" value="PAS_3"/>
    <property type="match status" value="1"/>
</dbReference>
<evidence type="ECO:0000256" key="6">
    <source>
        <dbReference type="ARBA" id="ARBA00022692"/>
    </source>
</evidence>
<dbReference type="GO" id="GO:0004888">
    <property type="term" value="F:transmembrane signaling receptor activity"/>
    <property type="evidence" value="ECO:0007669"/>
    <property type="project" value="InterPro"/>
</dbReference>
<feature type="domain" description="T-SNARE coiled-coil homology" evidence="14">
    <location>
        <begin position="434"/>
        <end position="496"/>
    </location>
</feature>
<dbReference type="PRINTS" id="PR00260">
    <property type="entry name" value="CHEMTRNSDUCR"/>
</dbReference>
<gene>
    <name evidence="15" type="ORF">soil367_09475</name>
</gene>
<keyword evidence="8" id="KW-0472">Membrane</keyword>
<dbReference type="CDD" id="cd00130">
    <property type="entry name" value="PAS"/>
    <property type="match status" value="1"/>
</dbReference>
<proteinExistence type="inferred from homology"/>
<sequence>MRQNLPVTQTERRFQVGQKLISSTDLKGKIKHCNDAFVEISGFSRDQLIGQPHNIVRHPDMPAAAFDNVWSHLKAGKPWMGLIKNRCKNGDFYWVNAYVTPITEGGKIVGYESVRSCPAREDVERASRLYARINSGKKIAKPLDHVSVPLVLLTITTCLAVGAAVAQHSNVAIGLLMLALVASVTWKQLTEMRFQADLKQLLHGSFTDVLAAKSFTDDRRIDTGQIKVAVMAQRAHLDTVLTRIEDSASQVSLRSMAGMELAQETQDSLNRQAAETAQVAAAVHEMSTTVAEVSSNVQATAAKAEESRNQTVQGRKVVEATRLAIEQLKETVDGIRVSVSELAEQSHNIASVAGIIEQIAEQTNLLALNAAIEAARAGDHGRGFAVVADEVRGLARRTQESTKEIHKIVDTLVSRSEQSVSVATAGAEAATTGLSKMFETEKTLVGIGDAVSEIADMALQMAAAVEEQAQVSDQINAQVENISDLTQQNLTKSQGSTDSVKELGNIARDMHELVVRFK</sequence>
<evidence type="ECO:0000256" key="8">
    <source>
        <dbReference type="ARBA" id="ARBA00023136"/>
    </source>
</evidence>
<dbReference type="GO" id="GO:0005886">
    <property type="term" value="C:plasma membrane"/>
    <property type="evidence" value="ECO:0007669"/>
    <property type="project" value="UniProtKB-SubCell"/>
</dbReference>
<dbReference type="InterPro" id="IPR004089">
    <property type="entry name" value="MCPsignal_dom"/>
</dbReference>
<evidence type="ECO:0000256" key="1">
    <source>
        <dbReference type="ARBA" id="ARBA00004429"/>
    </source>
</evidence>
<keyword evidence="9 11" id="KW-0807">Transducer</keyword>
<accession>A0A4P7XGL0</accession>
<dbReference type="InterPro" id="IPR000014">
    <property type="entry name" value="PAS"/>
</dbReference>
<evidence type="ECO:0000256" key="7">
    <source>
        <dbReference type="ARBA" id="ARBA00022989"/>
    </source>
</evidence>
<keyword evidence="2" id="KW-1003">Cell membrane</keyword>
<dbReference type="FunFam" id="1.10.287.950:FF:000001">
    <property type="entry name" value="Methyl-accepting chemotaxis sensory transducer"/>
    <property type="match status" value="1"/>
</dbReference>
<dbReference type="Gene3D" id="3.30.450.20">
    <property type="entry name" value="PAS domain"/>
    <property type="match status" value="1"/>
</dbReference>
<evidence type="ECO:0000256" key="2">
    <source>
        <dbReference type="ARBA" id="ARBA00022475"/>
    </source>
</evidence>
<keyword evidence="6" id="KW-0812">Transmembrane</keyword>
<dbReference type="OrthoDB" id="5675566at2"/>
<dbReference type="PROSITE" id="PS50111">
    <property type="entry name" value="CHEMOTAXIS_TRANSDUC_2"/>
    <property type="match status" value="1"/>
</dbReference>
<dbReference type="SUPFAM" id="SSF55785">
    <property type="entry name" value="PYP-like sensor domain (PAS domain)"/>
    <property type="match status" value="1"/>
</dbReference>
<dbReference type="InterPro" id="IPR035965">
    <property type="entry name" value="PAS-like_dom_sf"/>
</dbReference>
<dbReference type="SMART" id="SM00091">
    <property type="entry name" value="PAS"/>
    <property type="match status" value="1"/>
</dbReference>
<dbReference type="GO" id="GO:0052131">
    <property type="term" value="P:positive aerotaxis"/>
    <property type="evidence" value="ECO:0007669"/>
    <property type="project" value="UniProtKB-ARBA"/>
</dbReference>
<dbReference type="Gene3D" id="1.10.287.950">
    <property type="entry name" value="Methyl-accepting chemotaxis protein"/>
    <property type="match status" value="1"/>
</dbReference>
<dbReference type="CDD" id="cd11386">
    <property type="entry name" value="MCP_signal"/>
    <property type="match status" value="1"/>
</dbReference>